<dbReference type="PROSITE" id="PS50853">
    <property type="entry name" value="FN3"/>
    <property type="match status" value="2"/>
</dbReference>
<evidence type="ECO:0000256" key="2">
    <source>
        <dbReference type="SAM" id="MobiDB-lite"/>
    </source>
</evidence>
<evidence type="ECO:0000259" key="4">
    <source>
        <dbReference type="PROSITE" id="PS50853"/>
    </source>
</evidence>
<dbReference type="InterPro" id="IPR016024">
    <property type="entry name" value="ARM-type_fold"/>
</dbReference>
<feature type="chain" id="PRO_5043327674" description="Fibronectin type-III domain-containing protein" evidence="3">
    <location>
        <begin position="18"/>
        <end position="816"/>
    </location>
</feature>
<dbReference type="InterPro" id="IPR013783">
    <property type="entry name" value="Ig-like_fold"/>
</dbReference>
<feature type="domain" description="Fibronectin type-III" evidence="4">
    <location>
        <begin position="492"/>
        <end position="576"/>
    </location>
</feature>
<comment type="caution">
    <text evidence="5">The sequence shown here is derived from an EMBL/GenBank/DDBJ whole genome shotgun (WGS) entry which is preliminary data.</text>
</comment>
<dbReference type="InterPro" id="IPR003961">
    <property type="entry name" value="FN3_dom"/>
</dbReference>
<dbReference type="CDD" id="cd00063">
    <property type="entry name" value="FN3"/>
    <property type="match status" value="2"/>
</dbReference>
<keyword evidence="1" id="KW-0677">Repeat</keyword>
<dbReference type="SMART" id="SM00060">
    <property type="entry name" value="FN3"/>
    <property type="match status" value="2"/>
</dbReference>
<feature type="domain" description="Fibronectin type-III" evidence="4">
    <location>
        <begin position="404"/>
        <end position="490"/>
    </location>
</feature>
<evidence type="ECO:0000313" key="6">
    <source>
        <dbReference type="Proteomes" id="UP000823561"/>
    </source>
</evidence>
<dbReference type="SUPFAM" id="SSF49265">
    <property type="entry name" value="Fibronectin type III"/>
    <property type="match status" value="1"/>
</dbReference>
<dbReference type="Pfam" id="PF00041">
    <property type="entry name" value="fn3"/>
    <property type="match status" value="1"/>
</dbReference>
<dbReference type="PANTHER" id="PTHR46708">
    <property type="entry name" value="TENASCIN"/>
    <property type="match status" value="1"/>
</dbReference>
<reference evidence="5" key="1">
    <citation type="submission" date="2020-10" db="EMBL/GenBank/DDBJ databases">
        <title>Chromosome-scale genome assembly of the Allis shad, Alosa alosa.</title>
        <authorList>
            <person name="Margot Z."/>
            <person name="Christophe K."/>
            <person name="Cabau C."/>
            <person name="Louis A."/>
            <person name="Berthelot C."/>
            <person name="Parey E."/>
            <person name="Roest Crollius H."/>
            <person name="Montfort J."/>
            <person name="Robinson-Rechavi M."/>
            <person name="Bucao C."/>
            <person name="Bouchez O."/>
            <person name="Gislard M."/>
            <person name="Lluch J."/>
            <person name="Milhes M."/>
            <person name="Lampietro C."/>
            <person name="Lopez Roques C."/>
            <person name="Donnadieu C."/>
            <person name="Braasch I."/>
            <person name="Desvignes T."/>
            <person name="Postlethwait J."/>
            <person name="Bobe J."/>
            <person name="Guiguen Y."/>
        </authorList>
    </citation>
    <scope>NUCLEOTIDE SEQUENCE</scope>
    <source>
        <strain evidence="5">M-15738</strain>
        <tissue evidence="5">Blood</tissue>
    </source>
</reference>
<dbReference type="InterPro" id="IPR050991">
    <property type="entry name" value="ECM_Regulatory_Proteins"/>
</dbReference>
<feature type="signal peptide" evidence="3">
    <location>
        <begin position="1"/>
        <end position="17"/>
    </location>
</feature>
<proteinExistence type="predicted"/>
<evidence type="ECO:0000256" key="3">
    <source>
        <dbReference type="SAM" id="SignalP"/>
    </source>
</evidence>
<feature type="compositionally biased region" description="Polar residues" evidence="2">
    <location>
        <begin position="582"/>
        <end position="594"/>
    </location>
</feature>
<feature type="region of interest" description="Disordered" evidence="2">
    <location>
        <begin position="582"/>
        <end position="659"/>
    </location>
</feature>
<dbReference type="Gene3D" id="1.25.10.10">
    <property type="entry name" value="Leucine-rich Repeat Variant"/>
    <property type="match status" value="2"/>
</dbReference>
<dbReference type="AlphaFoldDB" id="A0AAV6GFE6"/>
<organism evidence="5 6">
    <name type="scientific">Alosa alosa</name>
    <name type="common">allis shad</name>
    <dbReference type="NCBI Taxonomy" id="278164"/>
    <lineage>
        <taxon>Eukaryota</taxon>
        <taxon>Metazoa</taxon>
        <taxon>Chordata</taxon>
        <taxon>Craniata</taxon>
        <taxon>Vertebrata</taxon>
        <taxon>Euteleostomi</taxon>
        <taxon>Actinopterygii</taxon>
        <taxon>Neopterygii</taxon>
        <taxon>Teleostei</taxon>
        <taxon>Clupei</taxon>
        <taxon>Clupeiformes</taxon>
        <taxon>Clupeoidei</taxon>
        <taxon>Clupeidae</taxon>
        <taxon>Alosa</taxon>
    </lineage>
</organism>
<keyword evidence="6" id="KW-1185">Reference proteome</keyword>
<gene>
    <name evidence="5" type="ORF">AALO_G00167270</name>
</gene>
<keyword evidence="3" id="KW-0732">Signal</keyword>
<evidence type="ECO:0000256" key="1">
    <source>
        <dbReference type="ARBA" id="ARBA00022737"/>
    </source>
</evidence>
<sequence>MIVFVCLHIFCAQRITGGLCSSAAYLFGVLMESETIRQTLKKCSHESNGSLVAVLGQLLTKDDPDIVMNSAGAIASLVESSEGRQWLLGQPEVLSQVLESLSHLLGHAREGMVNSAALILAQLSLCEEACHSLLSQPSATRTLSRLAQCLAHSDTDTAMNAAFAVGRLCGSEQGRTLILAQAREHQLVSSLQALLCSGAGPDPGQTACFALSCLATEEDGHALVLDSPSFPGLMDGLLQLLQRPEHDSTWFAALTAKVLVSRPRGVLRVREHGLLEKHLQALSLSPSSGPELQEELNACLRKLQRLPKPVPVTVHLLLQGACRVSWEKCTPESGLEVTYCLQDRDTVLYHGPLCNTTIPPSTFLRGDRPALSLRLSHSTSDGDVSPLSEAVVVESDRARLRPGPPRELRVIGCTASQVRLRWVAPEGEQRLKGYHVYRGDTLVDTTAEPGVIVSGLSPSTQYRLRVCALGLGDATGPFAEVEASTADAQDHAPSVLTVVVLGRHELQVCWGAPLAPLGRLFNYELRMNGDVAYLGTERVHTARRLASNTAYTCTVTAITSRGRCECQPVTKRTARDEYQHTQRCLYSPSRQTAGPSPLAREASAVREKVKKSHSPPKHLPKVQLTGYHHRRATPIRDRHRHSPSAEQGPASESTQKASQGLVSGFDVRALLERGEMGAEVEQCPLMVPLRCPLSRRSKTEINLWAQPSLMNGALITAKISPVTVYENENKTFVPEPLLQWSATKRGSEKRGRLPLINPHSCSVRTIQPVSYSWSDLDRTGHHSNRAIRNSRIMTRPRALSEARARHHHTTLRKTSI</sequence>
<protein>
    <recommendedName>
        <fullName evidence="4">Fibronectin type-III domain-containing protein</fullName>
    </recommendedName>
</protein>
<evidence type="ECO:0000313" key="5">
    <source>
        <dbReference type="EMBL" id="KAG5272596.1"/>
    </source>
</evidence>
<name>A0AAV6GFE6_9TELE</name>
<dbReference type="Proteomes" id="UP000823561">
    <property type="component" value="Chromosome 12"/>
</dbReference>
<dbReference type="InterPro" id="IPR036116">
    <property type="entry name" value="FN3_sf"/>
</dbReference>
<dbReference type="Gene3D" id="2.60.40.10">
    <property type="entry name" value="Immunoglobulins"/>
    <property type="match status" value="2"/>
</dbReference>
<feature type="compositionally biased region" description="Basic residues" evidence="2">
    <location>
        <begin position="627"/>
        <end position="642"/>
    </location>
</feature>
<dbReference type="InterPro" id="IPR011989">
    <property type="entry name" value="ARM-like"/>
</dbReference>
<accession>A0AAV6GFE6</accession>
<dbReference type="PANTHER" id="PTHR46708:SF11">
    <property type="entry name" value="RECEPTOR-TYPE TYROSINE-PROTEIN PHOSPHATASE ETA-LIKE"/>
    <property type="match status" value="1"/>
</dbReference>
<feature type="compositionally biased region" description="Basic residues" evidence="2">
    <location>
        <begin position="608"/>
        <end position="620"/>
    </location>
</feature>
<feature type="compositionally biased region" description="Polar residues" evidence="2">
    <location>
        <begin position="650"/>
        <end position="659"/>
    </location>
</feature>
<dbReference type="SUPFAM" id="SSF48371">
    <property type="entry name" value="ARM repeat"/>
    <property type="match status" value="1"/>
</dbReference>
<dbReference type="EMBL" id="JADWDJ010000012">
    <property type="protein sequence ID" value="KAG5272596.1"/>
    <property type="molecule type" value="Genomic_DNA"/>
</dbReference>